<dbReference type="NCBIfam" id="TIGR02595">
    <property type="entry name" value="PEP_CTERM"/>
    <property type="match status" value="1"/>
</dbReference>
<keyword evidence="1" id="KW-1133">Transmembrane helix</keyword>
<evidence type="ECO:0000259" key="3">
    <source>
        <dbReference type="Pfam" id="PF04862"/>
    </source>
</evidence>
<dbReference type="EMBL" id="PVTD01000006">
    <property type="protein sequence ID" value="PRY22689.1"/>
    <property type="molecule type" value="Genomic_DNA"/>
</dbReference>
<accession>A0A2T0RNC8</accession>
<keyword evidence="1" id="KW-0812">Transmembrane</keyword>
<comment type="caution">
    <text evidence="4">The sequence shown here is derived from an EMBL/GenBank/DDBJ whole genome shotgun (WGS) entry which is preliminary data.</text>
</comment>
<dbReference type="InterPro" id="IPR013424">
    <property type="entry name" value="Ice-binding_C"/>
</dbReference>
<keyword evidence="1" id="KW-0472">Membrane</keyword>
<dbReference type="InterPro" id="IPR008979">
    <property type="entry name" value="Galactose-bd-like_sf"/>
</dbReference>
<evidence type="ECO:0000313" key="5">
    <source>
        <dbReference type="Proteomes" id="UP000239480"/>
    </source>
</evidence>
<protein>
    <submittedName>
        <fullName evidence="4">Putative secreted protein/choice-of-anchor C domain-containing protein</fullName>
    </submittedName>
</protein>
<evidence type="ECO:0000256" key="1">
    <source>
        <dbReference type="SAM" id="Phobius"/>
    </source>
</evidence>
<feature type="chain" id="PRO_5015734951" evidence="2">
    <location>
        <begin position="21"/>
        <end position="207"/>
    </location>
</feature>
<dbReference type="SUPFAM" id="SSF49785">
    <property type="entry name" value="Galactose-binding domain-like"/>
    <property type="match status" value="1"/>
</dbReference>
<keyword evidence="5" id="KW-1185">Reference proteome</keyword>
<gene>
    <name evidence="4" type="ORF">CLV78_106231</name>
</gene>
<evidence type="ECO:0000256" key="2">
    <source>
        <dbReference type="SAM" id="SignalP"/>
    </source>
</evidence>
<dbReference type="Pfam" id="PF04862">
    <property type="entry name" value="DUF642"/>
    <property type="match status" value="1"/>
</dbReference>
<name>A0A2T0RNC8_9RHOB</name>
<dbReference type="NCBIfam" id="TIGR03370">
    <property type="entry name" value="VPLPA-CTERM"/>
    <property type="match status" value="1"/>
</dbReference>
<dbReference type="AlphaFoldDB" id="A0A2T0RNC8"/>
<sequence>MKRLLLACVLCSLGAGVASAATITNGSFEAEDISPDSWRILGAGSPGLPGWIIGGDGVDVKHSAYYPASDGNQSIDLVASSGSGDIRQVVNGLSVGSTYRISFDYAANPAVRRGVVIRFAASIGNFRDAITVGTNTLTRGVVNWTPASFDFTAGNTSERLRFASRASGSASGAMIDNVSISLVPVPAAGILLLAGLGGLAAMRRRKS</sequence>
<dbReference type="Proteomes" id="UP000239480">
    <property type="component" value="Unassembled WGS sequence"/>
</dbReference>
<dbReference type="RefSeq" id="WP_106205755.1">
    <property type="nucleotide sequence ID" value="NZ_PVTD01000006.1"/>
</dbReference>
<feature type="domain" description="DUF642" evidence="3">
    <location>
        <begin position="23"/>
        <end position="180"/>
    </location>
</feature>
<feature type="transmembrane region" description="Helical" evidence="1">
    <location>
        <begin position="182"/>
        <end position="202"/>
    </location>
</feature>
<dbReference type="InterPro" id="IPR022472">
    <property type="entry name" value="VPLPA-CTERM"/>
</dbReference>
<evidence type="ECO:0000313" key="4">
    <source>
        <dbReference type="EMBL" id="PRY22689.1"/>
    </source>
</evidence>
<reference evidence="4 5" key="1">
    <citation type="submission" date="2018-03" db="EMBL/GenBank/DDBJ databases">
        <title>Genomic Encyclopedia of Archaeal and Bacterial Type Strains, Phase II (KMG-II): from individual species to whole genera.</title>
        <authorList>
            <person name="Goeker M."/>
        </authorList>
    </citation>
    <scope>NUCLEOTIDE SEQUENCE [LARGE SCALE GENOMIC DNA]</scope>
    <source>
        <strain evidence="4 5">DSM 29328</strain>
    </source>
</reference>
<dbReference type="Gene3D" id="2.60.120.260">
    <property type="entry name" value="Galactose-binding domain-like"/>
    <property type="match status" value="1"/>
</dbReference>
<keyword evidence="2" id="KW-0732">Signal</keyword>
<organism evidence="4 5">
    <name type="scientific">Aliiruegeria haliotis</name>
    <dbReference type="NCBI Taxonomy" id="1280846"/>
    <lineage>
        <taxon>Bacteria</taxon>
        <taxon>Pseudomonadati</taxon>
        <taxon>Pseudomonadota</taxon>
        <taxon>Alphaproteobacteria</taxon>
        <taxon>Rhodobacterales</taxon>
        <taxon>Roseobacteraceae</taxon>
        <taxon>Aliiruegeria</taxon>
    </lineage>
</organism>
<dbReference type="OrthoDB" id="8143322at2"/>
<proteinExistence type="predicted"/>
<feature type="signal peptide" evidence="2">
    <location>
        <begin position="1"/>
        <end position="20"/>
    </location>
</feature>
<dbReference type="InterPro" id="IPR006946">
    <property type="entry name" value="DGR2-like_dom"/>
</dbReference>